<dbReference type="Gene3D" id="3.40.630.10">
    <property type="entry name" value="Zn peptidases"/>
    <property type="match status" value="1"/>
</dbReference>
<evidence type="ECO:0000313" key="5">
    <source>
        <dbReference type="EMBL" id="PIZ63864.1"/>
    </source>
</evidence>
<dbReference type="InterPro" id="IPR011650">
    <property type="entry name" value="Peptidase_M20_dimer"/>
</dbReference>
<evidence type="ECO:0000313" key="6">
    <source>
        <dbReference type="Proteomes" id="UP000228503"/>
    </source>
</evidence>
<gene>
    <name evidence="5" type="ORF">COY16_00770</name>
</gene>
<keyword evidence="3" id="KW-0378">Hydrolase</keyword>
<dbReference type="EMBL" id="PFOB01000011">
    <property type="protein sequence ID" value="PIZ63864.1"/>
    <property type="molecule type" value="Genomic_DNA"/>
</dbReference>
<reference evidence="6" key="1">
    <citation type="submission" date="2017-09" db="EMBL/GenBank/DDBJ databases">
        <title>Depth-based differentiation of microbial function through sediment-hosted aquifers and enrichment of novel symbionts in the deep terrestrial subsurface.</title>
        <authorList>
            <person name="Probst A.J."/>
            <person name="Ladd B."/>
            <person name="Jarett J.K."/>
            <person name="Geller-Mcgrath D.E."/>
            <person name="Sieber C.M.K."/>
            <person name="Emerson J.B."/>
            <person name="Anantharaman K."/>
            <person name="Thomas B.C."/>
            <person name="Malmstrom R."/>
            <person name="Stieglmeier M."/>
            <person name="Klingl A."/>
            <person name="Woyke T."/>
            <person name="Ryan C.M."/>
            <person name="Banfield J.F."/>
        </authorList>
    </citation>
    <scope>NUCLEOTIDE SEQUENCE [LARGE SCALE GENOMIC DNA]</scope>
</reference>
<evidence type="ECO:0000256" key="1">
    <source>
        <dbReference type="ARBA" id="ARBA00022670"/>
    </source>
</evidence>
<dbReference type="GO" id="GO:0046872">
    <property type="term" value="F:metal ion binding"/>
    <property type="evidence" value="ECO:0007669"/>
    <property type="project" value="UniProtKB-KW"/>
</dbReference>
<evidence type="ECO:0000256" key="2">
    <source>
        <dbReference type="ARBA" id="ARBA00022723"/>
    </source>
</evidence>
<dbReference type="Pfam" id="PF01546">
    <property type="entry name" value="Peptidase_M20"/>
    <property type="match status" value="1"/>
</dbReference>
<dbReference type="Gene3D" id="3.30.70.360">
    <property type="match status" value="1"/>
</dbReference>
<comment type="caution">
    <text evidence="5">The sequence shown here is derived from an EMBL/GenBank/DDBJ whole genome shotgun (WGS) entry which is preliminary data.</text>
</comment>
<dbReference type="PANTHER" id="PTHR43270:SF12">
    <property type="entry name" value="SUCCINYL-DIAMINOPIMELATE DESUCCINYLASE"/>
    <property type="match status" value="1"/>
</dbReference>
<proteinExistence type="predicted"/>
<accession>A0A2M7U1C0</accession>
<dbReference type="GO" id="GO:0008233">
    <property type="term" value="F:peptidase activity"/>
    <property type="evidence" value="ECO:0007669"/>
    <property type="project" value="UniProtKB-KW"/>
</dbReference>
<dbReference type="Proteomes" id="UP000228503">
    <property type="component" value="Unassembled WGS sequence"/>
</dbReference>
<name>A0A2M7U1C0_9BACT</name>
<dbReference type="GO" id="GO:0006508">
    <property type="term" value="P:proteolysis"/>
    <property type="evidence" value="ECO:0007669"/>
    <property type="project" value="UniProtKB-KW"/>
</dbReference>
<dbReference type="InterPro" id="IPR002933">
    <property type="entry name" value="Peptidase_M20"/>
</dbReference>
<keyword evidence="2" id="KW-0479">Metal-binding</keyword>
<dbReference type="InterPro" id="IPR051458">
    <property type="entry name" value="Cyt/Met_Dipeptidase"/>
</dbReference>
<feature type="domain" description="Peptidase M20 dimerisation" evidence="4">
    <location>
        <begin position="184"/>
        <end position="342"/>
    </location>
</feature>
<organism evidence="5 6">
    <name type="scientific">Candidatus Roizmanbacteria bacterium CG_4_10_14_0_2_um_filter_39_13</name>
    <dbReference type="NCBI Taxonomy" id="1974825"/>
    <lineage>
        <taxon>Bacteria</taxon>
        <taxon>Candidatus Roizmaniibacteriota</taxon>
    </lineage>
</organism>
<evidence type="ECO:0000259" key="4">
    <source>
        <dbReference type="Pfam" id="PF07687"/>
    </source>
</evidence>
<dbReference type="AlphaFoldDB" id="A0A2M7U1C0"/>
<dbReference type="PANTHER" id="PTHR43270">
    <property type="entry name" value="BETA-ALA-HIS DIPEPTIDASE"/>
    <property type="match status" value="1"/>
</dbReference>
<sequence>MSKQNVIDDFSSFISIPSVSADPKRAPDMSRAVKFLSKKLTSLGFEVRLLQNGQNPATIFAKRIGSTDGKTIGIYGHYDVQPEDPVREWDSEPFTLTQKNGRFYGRGTADNKGHIIQNIAAIDNLIASQSLKNTIVFLIEGEEETGSEHFTSYIDTLKDELMKVDVFYITDVEMYKKNIPMIIYALRGLVYFEIELKVGDHDMHSGVYGNAVYNPAQILADLFAHMKNSRSGEVLISGFYDSVRKIAEKEMKLLNNHVFSDEEFQKDAGSLGLTSMRNVPSYLAPKIFPSMDIHGIKSGFVGDGPKTIIPAQGLAKFSFRLVEHQDAGKMELLVRDFIEKYMNQYGARVEYSITSHSYDNPFYCSINDPYLQKTARILSDHFGHETVFMREGGSIPAAEIIQRVLGKPVVLTGFVLPDANLHAPNENFDEDMFWEGIEVLGKIYGGI</sequence>
<dbReference type="SUPFAM" id="SSF53187">
    <property type="entry name" value="Zn-dependent exopeptidases"/>
    <property type="match status" value="1"/>
</dbReference>
<protein>
    <recommendedName>
        <fullName evidence="4">Peptidase M20 dimerisation domain-containing protein</fullName>
    </recommendedName>
</protein>
<dbReference type="Pfam" id="PF07687">
    <property type="entry name" value="M20_dimer"/>
    <property type="match status" value="1"/>
</dbReference>
<evidence type="ECO:0000256" key="3">
    <source>
        <dbReference type="ARBA" id="ARBA00022801"/>
    </source>
</evidence>
<keyword evidence="1" id="KW-0645">Protease</keyword>